<feature type="chain" id="PRO_5027849072" evidence="8">
    <location>
        <begin position="25"/>
        <end position="309"/>
    </location>
</feature>
<accession>A0A6P4YY75</accession>
<keyword evidence="3" id="KW-0106">Calcium</keyword>
<dbReference type="PANTHER" id="PTHR19277">
    <property type="entry name" value="PENTRAXIN"/>
    <property type="match status" value="1"/>
</dbReference>
<dbReference type="AlphaFoldDB" id="A0A6P4YY75"/>
<keyword evidence="10" id="KW-1185">Reference proteome</keyword>
<feature type="signal peptide" evidence="8">
    <location>
        <begin position="1"/>
        <end position="24"/>
    </location>
</feature>
<dbReference type="GO" id="GO:0046872">
    <property type="term" value="F:metal ion binding"/>
    <property type="evidence" value="ECO:0007669"/>
    <property type="project" value="UniProtKB-KW"/>
</dbReference>
<keyword evidence="5" id="KW-0325">Glycoprotein</keyword>
<dbReference type="GeneID" id="109469658"/>
<evidence type="ECO:0000256" key="3">
    <source>
        <dbReference type="ARBA" id="ARBA00022837"/>
    </source>
</evidence>
<name>A0A6P4YY75_BRABE</name>
<evidence type="ECO:0000256" key="7">
    <source>
        <dbReference type="SAM" id="MobiDB-lite"/>
    </source>
</evidence>
<dbReference type="Proteomes" id="UP000515135">
    <property type="component" value="Unplaced"/>
</dbReference>
<evidence type="ECO:0000256" key="1">
    <source>
        <dbReference type="ARBA" id="ARBA00001913"/>
    </source>
</evidence>
<dbReference type="RefSeq" id="XP_019623752.1">
    <property type="nucleotide sequence ID" value="XM_019768193.1"/>
</dbReference>
<dbReference type="SMART" id="SM00159">
    <property type="entry name" value="PTX"/>
    <property type="match status" value="1"/>
</dbReference>
<reference evidence="11" key="1">
    <citation type="submission" date="2025-08" db="UniProtKB">
        <authorList>
            <consortium name="RefSeq"/>
        </authorList>
    </citation>
    <scope>IDENTIFICATION</scope>
    <source>
        <tissue evidence="11">Gonad</tissue>
    </source>
</reference>
<evidence type="ECO:0000259" key="9">
    <source>
        <dbReference type="PROSITE" id="PS51828"/>
    </source>
</evidence>
<evidence type="ECO:0000313" key="10">
    <source>
        <dbReference type="Proteomes" id="UP000515135"/>
    </source>
</evidence>
<keyword evidence="8" id="KW-0732">Signal</keyword>
<dbReference type="SUPFAM" id="SSF49899">
    <property type="entry name" value="Concanavalin A-like lectins/glucanases"/>
    <property type="match status" value="1"/>
</dbReference>
<evidence type="ECO:0000256" key="6">
    <source>
        <dbReference type="PROSITE-ProRule" id="PRU01172"/>
    </source>
</evidence>
<dbReference type="Gene3D" id="2.60.120.200">
    <property type="match status" value="1"/>
</dbReference>
<evidence type="ECO:0000256" key="2">
    <source>
        <dbReference type="ARBA" id="ARBA00022723"/>
    </source>
</evidence>
<evidence type="ECO:0000313" key="11">
    <source>
        <dbReference type="RefSeq" id="XP_019623752.1"/>
    </source>
</evidence>
<evidence type="ECO:0000256" key="4">
    <source>
        <dbReference type="ARBA" id="ARBA00023157"/>
    </source>
</evidence>
<feature type="domain" description="Pentraxin (PTX)" evidence="9">
    <location>
        <begin position="81"/>
        <end position="285"/>
    </location>
</feature>
<dbReference type="PANTHER" id="PTHR19277:SF161">
    <property type="entry name" value="LAMININ G DOMAIN-CONTAINING PROTEIN"/>
    <property type="match status" value="1"/>
</dbReference>
<dbReference type="Pfam" id="PF00354">
    <property type="entry name" value="Pentaxin"/>
    <property type="match status" value="1"/>
</dbReference>
<comment type="caution">
    <text evidence="6">Lacks conserved residue(s) required for the propagation of feature annotation.</text>
</comment>
<proteinExistence type="predicted"/>
<protein>
    <submittedName>
        <fullName evidence="11">Serum amyloid P-component-like</fullName>
    </submittedName>
</protein>
<sequence>MALKATRRVLAVVVLIILVQETTTSKDEVANETNAEKIDRLLREIEEYEEFGVQGESAQDARGRSGRGGRKKTKTQQGSLERRQLSFPAPPTTKNFVELPGMSEDLRSFTICLHMRTESDGGSALFTYYDKNGAEQISLYSDERRTKYKLRINAKHHGQEKVDLKNLDGKWHVICALWEGKHGSYEIWSDGKMRVSGEGLDEDFQISGGGTFVLGQGGDKKGKFDDDAAFSGDISHFNVWDEWLEKADLKSREKSCKLEGNVINWNAGDIKLTVNGKILIDKFTCMWKRELPGDEMDPLTEQAEKDKKK</sequence>
<organism evidence="10 11">
    <name type="scientific">Branchiostoma belcheri</name>
    <name type="common">Amphioxus</name>
    <dbReference type="NCBI Taxonomy" id="7741"/>
    <lineage>
        <taxon>Eukaryota</taxon>
        <taxon>Metazoa</taxon>
        <taxon>Chordata</taxon>
        <taxon>Cephalochordata</taxon>
        <taxon>Leptocardii</taxon>
        <taxon>Amphioxiformes</taxon>
        <taxon>Branchiostomatidae</taxon>
        <taxon>Branchiostoma</taxon>
    </lineage>
</organism>
<dbReference type="InterPro" id="IPR001759">
    <property type="entry name" value="PTX_dom"/>
</dbReference>
<feature type="compositionally biased region" description="Basic residues" evidence="7">
    <location>
        <begin position="64"/>
        <end position="74"/>
    </location>
</feature>
<dbReference type="PRINTS" id="PR00895">
    <property type="entry name" value="PENTAXIN"/>
</dbReference>
<comment type="cofactor">
    <cofactor evidence="1">
        <name>Ca(2+)</name>
        <dbReference type="ChEBI" id="CHEBI:29108"/>
    </cofactor>
</comment>
<feature type="region of interest" description="Disordered" evidence="7">
    <location>
        <begin position="52"/>
        <end position="98"/>
    </location>
</feature>
<dbReference type="InterPro" id="IPR051360">
    <property type="entry name" value="Neuronal_Pentraxin_Related"/>
</dbReference>
<dbReference type="KEGG" id="bbel:109469658"/>
<dbReference type="InterPro" id="IPR013320">
    <property type="entry name" value="ConA-like_dom_sf"/>
</dbReference>
<dbReference type="OrthoDB" id="10009351at2759"/>
<gene>
    <name evidence="11" type="primary">LOC109469658</name>
</gene>
<evidence type="ECO:0000256" key="5">
    <source>
        <dbReference type="ARBA" id="ARBA00023180"/>
    </source>
</evidence>
<evidence type="ECO:0000256" key="8">
    <source>
        <dbReference type="SAM" id="SignalP"/>
    </source>
</evidence>
<keyword evidence="4" id="KW-1015">Disulfide bond</keyword>
<dbReference type="PROSITE" id="PS51828">
    <property type="entry name" value="PTX_2"/>
    <property type="match status" value="1"/>
</dbReference>
<keyword evidence="2" id="KW-0479">Metal-binding</keyword>